<dbReference type="EMBL" id="QCYY01000062">
    <property type="protein sequence ID" value="ROT86010.1"/>
    <property type="molecule type" value="Genomic_DNA"/>
</dbReference>
<keyword evidence="4" id="KW-1185">Reference proteome</keyword>
<evidence type="ECO:0000256" key="1">
    <source>
        <dbReference type="SAM" id="MobiDB-lite"/>
    </source>
</evidence>
<keyword evidence="2" id="KW-1133">Transmembrane helix</keyword>
<reference evidence="3 4" key="2">
    <citation type="submission" date="2019-01" db="EMBL/GenBank/DDBJ databases">
        <title>The decoding of complex shrimp genome reveals the adaptation for benthos swimmer, frequently molting mechanism and breeding impact on genome.</title>
        <authorList>
            <person name="Sun Y."/>
            <person name="Gao Y."/>
            <person name="Yu Y."/>
        </authorList>
    </citation>
    <scope>NUCLEOTIDE SEQUENCE [LARGE SCALE GENOMIC DNA]</scope>
    <source>
        <tissue evidence="3">Muscle</tissue>
    </source>
</reference>
<dbReference type="Proteomes" id="UP000283509">
    <property type="component" value="Unassembled WGS sequence"/>
</dbReference>
<proteinExistence type="predicted"/>
<accession>A0A423UBC4</accession>
<evidence type="ECO:0000256" key="2">
    <source>
        <dbReference type="SAM" id="Phobius"/>
    </source>
</evidence>
<organism evidence="3 4">
    <name type="scientific">Penaeus vannamei</name>
    <name type="common">Whiteleg shrimp</name>
    <name type="synonym">Litopenaeus vannamei</name>
    <dbReference type="NCBI Taxonomy" id="6689"/>
    <lineage>
        <taxon>Eukaryota</taxon>
        <taxon>Metazoa</taxon>
        <taxon>Ecdysozoa</taxon>
        <taxon>Arthropoda</taxon>
        <taxon>Crustacea</taxon>
        <taxon>Multicrustacea</taxon>
        <taxon>Malacostraca</taxon>
        <taxon>Eumalacostraca</taxon>
        <taxon>Eucarida</taxon>
        <taxon>Decapoda</taxon>
        <taxon>Dendrobranchiata</taxon>
        <taxon>Penaeoidea</taxon>
        <taxon>Penaeidae</taxon>
        <taxon>Penaeus</taxon>
    </lineage>
</organism>
<sequence length="374" mass="39444">MSRAREIYPDVELCSGFRISIFVSLPHQSPSSLHALPFILLSLPFPPFPPLPLLLHFPLHSPPPSSSRLSPLLSFTRRPFFFFSPLPSSLLSLLFLSSLLFSSSFTPLIPFPPSLTSPPSTALPSLLLAPSPLPLPSCYSISPHGPPYLTLRSSYLFSILPYLSAFQSLSIPLSSLSLCPFIPPPVFSPPFPLTYSPIPPPSISPLLLLTPSHTLHFLPHVSPPSPPPSPPPISPFPPPLPPPSASLRLLSPPPPPPPSTHSPPSPSATPSPSPPRPPSAASPSLLPSPPPRPPSPSATPSPLPPPPSAASPSLLLPPPPLPPPLPLRNSFHPPLRPPSAPPSAASPSPENVFASPYHLTEVLGVSLSLAPTES</sequence>
<dbReference type="AlphaFoldDB" id="A0A423UBC4"/>
<feature type="compositionally biased region" description="Pro residues" evidence="1">
    <location>
        <begin position="251"/>
        <end position="326"/>
    </location>
</feature>
<keyword evidence="2" id="KW-0812">Transmembrane</keyword>
<feature type="region of interest" description="Disordered" evidence="1">
    <location>
        <begin position="219"/>
        <end position="352"/>
    </location>
</feature>
<evidence type="ECO:0000313" key="3">
    <source>
        <dbReference type="EMBL" id="ROT86010.1"/>
    </source>
</evidence>
<feature type="compositionally biased region" description="Pro residues" evidence="1">
    <location>
        <begin position="221"/>
        <end position="244"/>
    </location>
</feature>
<reference evidence="3 4" key="1">
    <citation type="submission" date="2018-04" db="EMBL/GenBank/DDBJ databases">
        <authorList>
            <person name="Zhang X."/>
            <person name="Yuan J."/>
            <person name="Li F."/>
            <person name="Xiang J."/>
        </authorList>
    </citation>
    <scope>NUCLEOTIDE SEQUENCE [LARGE SCALE GENOMIC DNA]</scope>
    <source>
        <tissue evidence="3">Muscle</tissue>
    </source>
</reference>
<evidence type="ECO:0000313" key="4">
    <source>
        <dbReference type="Proteomes" id="UP000283509"/>
    </source>
</evidence>
<keyword evidence="2" id="KW-0472">Membrane</keyword>
<protein>
    <submittedName>
        <fullName evidence="3">Uncharacterized protein</fullName>
    </submittedName>
</protein>
<gene>
    <name evidence="3" type="ORF">C7M84_022880</name>
</gene>
<dbReference type="PRINTS" id="PR01217">
    <property type="entry name" value="PRICHEXTENSN"/>
</dbReference>
<feature type="transmembrane region" description="Helical" evidence="2">
    <location>
        <begin position="80"/>
        <end position="101"/>
    </location>
</feature>
<comment type="caution">
    <text evidence="3">The sequence shown here is derived from an EMBL/GenBank/DDBJ whole genome shotgun (WGS) entry which is preliminary data.</text>
</comment>
<name>A0A423UBC4_PENVA</name>